<dbReference type="Pfam" id="PF16220">
    <property type="entry name" value="DUF4880"/>
    <property type="match status" value="1"/>
</dbReference>
<keyword evidence="1" id="KW-1133">Transmembrane helix</keyword>
<feature type="domain" description="FecR N-terminal" evidence="3">
    <location>
        <begin position="15"/>
        <end position="53"/>
    </location>
</feature>
<dbReference type="AlphaFoldDB" id="A0A0N7GRY6"/>
<evidence type="ECO:0008006" key="6">
    <source>
        <dbReference type="Google" id="ProtNLM"/>
    </source>
</evidence>
<reference evidence="4 5" key="1">
    <citation type="journal article" date="2015" name="Genome Announc.">
        <title>Complete Genome Sequence of Polypropylene Glycol- and Polyethylene Glycol-Degrading Sphingopyxis macrogoltabida Strain EY-1.</title>
        <authorList>
            <person name="Ohtsubo Y."/>
            <person name="Nagata Y."/>
            <person name="Numata M."/>
            <person name="Tsuchikane K."/>
            <person name="Hosoyama A."/>
            <person name="Yamazoe A."/>
            <person name="Tsuda M."/>
            <person name="Fujita N."/>
            <person name="Kawai F."/>
        </authorList>
    </citation>
    <scope>NUCLEOTIDE SEQUENCE [LARGE SCALE GENOMIC DNA]</scope>
    <source>
        <strain evidence="4 5">EY-1</strain>
    </source>
</reference>
<accession>A0A0N7GRY6</accession>
<evidence type="ECO:0000259" key="2">
    <source>
        <dbReference type="Pfam" id="PF04773"/>
    </source>
</evidence>
<organism evidence="4 5">
    <name type="scientific">Sphingopyxis macrogoltabida</name>
    <name type="common">Sphingomonas macrogoltabidus</name>
    <dbReference type="NCBI Taxonomy" id="33050"/>
    <lineage>
        <taxon>Bacteria</taxon>
        <taxon>Pseudomonadati</taxon>
        <taxon>Pseudomonadota</taxon>
        <taxon>Alphaproteobacteria</taxon>
        <taxon>Sphingomonadales</taxon>
        <taxon>Sphingomonadaceae</taxon>
        <taxon>Sphingopyxis</taxon>
    </lineage>
</organism>
<dbReference type="PATRIC" id="fig|33050.5.peg.453"/>
<proteinExistence type="predicted"/>
<dbReference type="PANTHER" id="PTHR30273">
    <property type="entry name" value="PERIPLASMIC SIGNAL SENSOR AND SIGMA FACTOR ACTIVATOR FECR-RELATED"/>
    <property type="match status" value="1"/>
</dbReference>
<protein>
    <recommendedName>
        <fullName evidence="6">FecR protein domain-containing protein</fullName>
    </recommendedName>
</protein>
<dbReference type="Proteomes" id="UP000058074">
    <property type="component" value="Chromosome"/>
</dbReference>
<dbReference type="RefSeq" id="WP_054586708.1">
    <property type="nucleotide sequence ID" value="NZ_CP012700.1"/>
</dbReference>
<keyword evidence="1" id="KW-0812">Transmembrane</keyword>
<evidence type="ECO:0000259" key="3">
    <source>
        <dbReference type="Pfam" id="PF16220"/>
    </source>
</evidence>
<dbReference type="Gene3D" id="2.60.120.1440">
    <property type="match status" value="1"/>
</dbReference>
<dbReference type="InterPro" id="IPR012373">
    <property type="entry name" value="Ferrdict_sens_TM"/>
</dbReference>
<dbReference type="Pfam" id="PF04773">
    <property type="entry name" value="FecR"/>
    <property type="match status" value="1"/>
</dbReference>
<dbReference type="EMBL" id="CP012700">
    <property type="protein sequence ID" value="ALH79219.1"/>
    <property type="molecule type" value="Genomic_DNA"/>
</dbReference>
<keyword evidence="1" id="KW-0472">Membrane</keyword>
<dbReference type="OrthoDB" id="7492241at2"/>
<dbReference type="KEGG" id="smag:AN936_02165"/>
<evidence type="ECO:0000256" key="1">
    <source>
        <dbReference type="SAM" id="Phobius"/>
    </source>
</evidence>
<dbReference type="InterPro" id="IPR032623">
    <property type="entry name" value="FecR_N"/>
</dbReference>
<evidence type="ECO:0000313" key="4">
    <source>
        <dbReference type="EMBL" id="ALH79219.1"/>
    </source>
</evidence>
<name>A0A0N7GRY6_SPHMC</name>
<dbReference type="InterPro" id="IPR006860">
    <property type="entry name" value="FecR"/>
</dbReference>
<dbReference type="GO" id="GO:0016989">
    <property type="term" value="F:sigma factor antagonist activity"/>
    <property type="evidence" value="ECO:0007669"/>
    <property type="project" value="TreeGrafter"/>
</dbReference>
<dbReference type="PANTHER" id="PTHR30273:SF2">
    <property type="entry name" value="PROTEIN FECR"/>
    <property type="match status" value="1"/>
</dbReference>
<feature type="transmembrane region" description="Helical" evidence="1">
    <location>
        <begin position="82"/>
        <end position="104"/>
    </location>
</feature>
<feature type="domain" description="FecR protein" evidence="2">
    <location>
        <begin position="122"/>
        <end position="210"/>
    </location>
</feature>
<dbReference type="PIRSF" id="PIRSF018266">
    <property type="entry name" value="FecR"/>
    <property type="match status" value="1"/>
</dbReference>
<evidence type="ECO:0000313" key="5">
    <source>
        <dbReference type="Proteomes" id="UP000058074"/>
    </source>
</evidence>
<sequence length="329" mass="35466">MTKAGDGDYSLDEIARAWLIKMRGEDAAALRGEFDAWLNGSAENREAYRRAEQRMAALAILKTSERHGSAHAEARRGRIKKWLPWGAAATALALLIVAIGAGGAPLPGQRGGSSAAFAAEPLETRRGEIRTFRLADGSSATLDTDSRLDVAVGTDARRVRLVRGRVRLSVAGQDVPLRIDAGRGTASANDAEIDLSLDEAGTVTAMLRRGAAEVRTDAVADQVTPLREGAALAYRSDGTLAPKAGPPPALPAHWPDGWAEYRSIRLDRLVAEANRYAAVPIMIEDSAIAAREVSGRFQISKTEPFAERIATLLDLRVERRADALFLRRR</sequence>
<gene>
    <name evidence="4" type="ORF">AN936_02165</name>
</gene>